<accession>A0ABA7IXC7</accession>
<evidence type="ECO:0000313" key="4">
    <source>
        <dbReference type="Ensembl" id="ENSMUSP00000160064.1"/>
    </source>
</evidence>
<dbReference type="GeneTree" id="ENSGT00390000013549"/>
<feature type="region of interest" description="Disordered" evidence="2">
    <location>
        <begin position="675"/>
        <end position="695"/>
    </location>
</feature>
<organism evidence="4 6">
    <name type="scientific">Mus musculus</name>
    <name type="common">Mouse</name>
    <dbReference type="NCBI Taxonomy" id="10090"/>
    <lineage>
        <taxon>Eukaryota</taxon>
        <taxon>Metazoa</taxon>
        <taxon>Chordata</taxon>
        <taxon>Craniata</taxon>
        <taxon>Vertebrata</taxon>
        <taxon>Euteleostomi</taxon>
        <taxon>Mammalia</taxon>
        <taxon>Eutheria</taxon>
        <taxon>Euarchontoglires</taxon>
        <taxon>Glires</taxon>
        <taxon>Rodentia</taxon>
        <taxon>Myomorpha</taxon>
        <taxon>Muroidea</taxon>
        <taxon>Muridae</taxon>
        <taxon>Murinae</taxon>
        <taxon>Mus</taxon>
        <taxon>Mus</taxon>
    </lineage>
</organism>
<feature type="compositionally biased region" description="Low complexity" evidence="2">
    <location>
        <begin position="722"/>
        <end position="732"/>
    </location>
</feature>
<dbReference type="PANTHER" id="PTHR13526:SF8">
    <property type="entry name" value="TRANSCRIPTION FACTOR SPT20 HOMOLOG"/>
    <property type="match status" value="1"/>
</dbReference>
<dbReference type="AlphaFoldDB" id="A0ABA7IXC7"/>
<dbReference type="Proteomes" id="UP000000589">
    <property type="component" value="Chromosome X"/>
</dbReference>
<keyword evidence="6" id="KW-1185">Reference proteome</keyword>
<dbReference type="InterPro" id="IPR021950">
    <property type="entry name" value="Spt20"/>
</dbReference>
<dbReference type="Ensembl" id="ENSMUST00000249973.1">
    <property type="protein sequence ID" value="ENSMUSP00000160064.1"/>
    <property type="gene ID" value="ENSMUSG00000121952.1"/>
</dbReference>
<dbReference type="InterPro" id="IPR046468">
    <property type="entry name" value="Spt20-like_SEP"/>
</dbReference>
<dbReference type="MGI" id="MGI:7806258">
    <property type="gene designation" value="Gm61617"/>
</dbReference>
<evidence type="ECO:0000256" key="1">
    <source>
        <dbReference type="ARBA" id="ARBA00009112"/>
    </source>
</evidence>
<evidence type="ECO:0000313" key="5">
    <source>
        <dbReference type="MGI" id="MGI:7806258"/>
    </source>
</evidence>
<proteinExistence type="inferred from homology"/>
<dbReference type="PANTHER" id="PTHR13526">
    <property type="entry name" value="TRANSCRIPTION FACTOR SPT20 HOMOLOG"/>
    <property type="match status" value="1"/>
</dbReference>
<feature type="region of interest" description="Disordered" evidence="2">
    <location>
        <begin position="713"/>
        <end position="732"/>
    </location>
</feature>
<evidence type="ECO:0000259" key="3">
    <source>
        <dbReference type="Pfam" id="PF12090"/>
    </source>
</evidence>
<dbReference type="Pfam" id="PF12090">
    <property type="entry name" value="Spt20_SEP"/>
    <property type="match status" value="1"/>
</dbReference>
<reference evidence="4 6" key="2">
    <citation type="journal article" date="2011" name="PLoS Biol.">
        <title>Modernizing reference genome assemblies.</title>
        <authorList>
            <person name="Church D.M."/>
            <person name="Schneider V.A."/>
            <person name="Graves T."/>
            <person name="Auger K."/>
            <person name="Cunningham F."/>
            <person name="Bouk N."/>
            <person name="Chen H.C."/>
            <person name="Agarwala R."/>
            <person name="McLaren W.M."/>
            <person name="Ritchie G.R."/>
            <person name="Albracht D."/>
            <person name="Kremitzki M."/>
            <person name="Rock S."/>
            <person name="Kotkiewicz H."/>
            <person name="Kremitzki C."/>
            <person name="Wollam A."/>
            <person name="Trani L."/>
            <person name="Fulton L."/>
            <person name="Fulton R."/>
            <person name="Matthews L."/>
            <person name="Whitehead S."/>
            <person name="Chow W."/>
            <person name="Torrance J."/>
            <person name="Dunn M."/>
            <person name="Harden G."/>
            <person name="Threadgold G."/>
            <person name="Wood J."/>
            <person name="Collins J."/>
            <person name="Heath P."/>
            <person name="Griffiths G."/>
            <person name="Pelan S."/>
            <person name="Grafham D."/>
            <person name="Eichler E.E."/>
            <person name="Weinstock G."/>
            <person name="Mardis E.R."/>
            <person name="Wilson R.K."/>
            <person name="Howe K."/>
            <person name="Flicek P."/>
            <person name="Hubbard T."/>
        </authorList>
    </citation>
    <scope>NUCLEOTIDE SEQUENCE [LARGE SCALE GENOMIC DNA]</scope>
    <source>
        <strain evidence="4 6">C57BL/6J</strain>
    </source>
</reference>
<feature type="compositionally biased region" description="Pro residues" evidence="2">
    <location>
        <begin position="748"/>
        <end position="757"/>
    </location>
</feature>
<reference evidence="4" key="4">
    <citation type="submission" date="2025-09" db="UniProtKB">
        <authorList>
            <consortium name="Ensembl"/>
        </authorList>
    </citation>
    <scope>IDENTIFICATION</scope>
    <source>
        <strain evidence="4">C57BL/6J</strain>
    </source>
</reference>
<name>A0ABA7IXC7_MOUSE</name>
<evidence type="ECO:0000313" key="6">
    <source>
        <dbReference type="Proteomes" id="UP000000589"/>
    </source>
</evidence>
<feature type="domain" description="Spt20-like SEP" evidence="3">
    <location>
        <begin position="73"/>
        <end position="253"/>
    </location>
</feature>
<reference evidence="4" key="3">
    <citation type="submission" date="2025-08" db="UniProtKB">
        <authorList>
            <consortium name="Ensembl"/>
        </authorList>
    </citation>
    <scope>IDENTIFICATION</scope>
    <source>
        <strain evidence="4">C57BL/6J</strain>
    </source>
</reference>
<reference evidence="4 6" key="1">
    <citation type="journal article" date="2009" name="PLoS Biol.">
        <title>Lineage-specific biology revealed by a finished genome assembly of the mouse.</title>
        <authorList>
            <consortium name="Mouse Genome Sequencing Consortium"/>
            <person name="Church D.M."/>
            <person name="Goodstadt L."/>
            <person name="Hillier L.W."/>
            <person name="Zody M.C."/>
            <person name="Goldstein S."/>
            <person name="She X."/>
            <person name="Bult C.J."/>
            <person name="Agarwala R."/>
            <person name="Cherry J.L."/>
            <person name="DiCuccio M."/>
            <person name="Hlavina W."/>
            <person name="Kapustin Y."/>
            <person name="Meric P."/>
            <person name="Maglott D."/>
            <person name="Birtle Z."/>
            <person name="Marques A.C."/>
            <person name="Graves T."/>
            <person name="Zhou S."/>
            <person name="Teague B."/>
            <person name="Potamousis K."/>
            <person name="Churas C."/>
            <person name="Place M."/>
            <person name="Herschleb J."/>
            <person name="Runnheim R."/>
            <person name="Forrest D."/>
            <person name="Amos-Landgraf J."/>
            <person name="Schwartz D.C."/>
            <person name="Cheng Z."/>
            <person name="Lindblad-Toh K."/>
            <person name="Eichler E.E."/>
            <person name="Ponting C.P."/>
        </authorList>
    </citation>
    <scope>NUCLEOTIDE SEQUENCE [LARGE SCALE GENOMIC DNA]</scope>
    <source>
        <strain evidence="4 6">C57BL/6J</strain>
    </source>
</reference>
<gene>
    <name evidence="4 5" type="primary">Gm61617</name>
</gene>
<comment type="similarity">
    <text evidence="1">Belongs to the SPT20 family.</text>
</comment>
<sequence length="885" mass="96013">MARNLQKAFEWADDIIESVQQQPPPPRLTSTREKSLHEKLYDIYVEECEREAEAGGPQSNANLLEKLLRKEALPCLVVNLYSENQGYSLMLKDKSGSFSETSQLPYDVKKLLEYLDAEELPSFLIDVLDKSPVNVFHHGCVIAEIRDYRQCSNVHPPGELGAEPALSSDVSSAWSSAASSAESSAVPSTTSPPAYQTRHILLRPTMQSLVSDVESITSDNRQWNEEEKLELERRLILATAEPLCLDPSIAVACTANRLLFNEQKMNTDPVKQCFKRPTPPSLDQQEVSSGCTCPPDLTTMTPSKKAKIGPDDPDELLLTDTDAWMQGPCELTMPSELDVQTYINKVPSLLFDDEEPNVLEVPEVKHGFMFDYEDDNQLWEMNSNIMKSLNDPFFSADIGPLPEDRIDSHMYFPHMSLDDYADDFVARVDSEPREIVDICQGSAQGEAKCSDKVTQGFSSSVCLPQPSLETKPIVSVVPKPTPSLVSKPTTSLVSKPTISVVPKSTTSVVPKPTTSLAAKPKISVVPKPTTSLVAKPATSLVAKPATSLVAKPATGLVPTSVLEQESRILPPLALTQISKLGSSTVSCGQNVPPAPKTSTVVQQATVGMSRVNVLPLALQPTARSSENKPKVQGLTSITTTDVINVVKSKAKPSLVGNSTQVLGRPTSVPAAAGITQNSLLPTRQQPPRPAQRPVKSPMQIIINNTANPLTVKLPPGSVILRPGPQKSSQGQPQQIYVLIPKQQQTPKAPAPPQPVPPASSQGPNNNQQLLLPARQTSRLSTEQTGLLNTGGARGVQLTPTPTSVVSRVGSTQKSHRQSTHLQSLERPATLVQQRQTQSQNVQVRIIPHIVTVGKPGTQCSDRVGMQLVNPVIEQEAHQTPQNPES</sequence>
<evidence type="ECO:0000256" key="2">
    <source>
        <dbReference type="SAM" id="MobiDB-lite"/>
    </source>
</evidence>
<protein>
    <submittedName>
        <fullName evidence="4">Predicted gene, 61617</fullName>
    </submittedName>
</protein>
<feature type="region of interest" description="Disordered" evidence="2">
    <location>
        <begin position="743"/>
        <end position="767"/>
    </location>
</feature>
<feature type="region of interest" description="Disordered" evidence="2">
    <location>
        <begin position="786"/>
        <end position="805"/>
    </location>
</feature>